<reference evidence="3 4" key="1">
    <citation type="submission" date="2021-05" db="EMBL/GenBank/DDBJ databases">
        <title>Draft Genome Sequences of Clinical Respiratory Isolates of Mycobacterium goodii Recovered in Ireland.</title>
        <authorList>
            <person name="Flanagan P.R."/>
            <person name="Mok S."/>
            <person name="Roycroft E."/>
            <person name="Rogers T.R."/>
            <person name="Fitzgibbon M."/>
        </authorList>
    </citation>
    <scope>NUCLEOTIDE SEQUENCE [LARGE SCALE GENOMIC DNA]</scope>
    <source>
        <strain evidence="3 4">14IE55</strain>
    </source>
</reference>
<name>A0ABS6HNX1_MYCGD</name>
<dbReference type="PROSITE" id="PS51674">
    <property type="entry name" value="4FE4S_WBL"/>
    <property type="match status" value="1"/>
</dbReference>
<dbReference type="EMBL" id="JAHBOM010000011">
    <property type="protein sequence ID" value="MBU8824397.1"/>
    <property type="molecule type" value="Genomic_DNA"/>
</dbReference>
<accession>A0ABS6HNX1</accession>
<evidence type="ECO:0000313" key="4">
    <source>
        <dbReference type="Proteomes" id="UP000696413"/>
    </source>
</evidence>
<dbReference type="InterPro" id="IPR034768">
    <property type="entry name" value="4FE4S_WBL"/>
</dbReference>
<evidence type="ECO:0000259" key="2">
    <source>
        <dbReference type="PROSITE" id="PS51674"/>
    </source>
</evidence>
<comment type="caution">
    <text evidence="3">The sequence shown here is derived from an EMBL/GenBank/DDBJ whole genome shotgun (WGS) entry which is preliminary data.</text>
</comment>
<sequence length="101" mass="10737">MDGHASHELLIAVLKGAPRLAGARCVGRPELFDPAAPDERPEDAADRHEAAVHLCRACPALAACRSWHDSLRPSQRPGGVIAARAPKPPGRPGRPTRKETA</sequence>
<dbReference type="Proteomes" id="UP000696413">
    <property type="component" value="Unassembled WGS sequence"/>
</dbReference>
<gene>
    <name evidence="3" type="ORF">KL859_16155</name>
</gene>
<feature type="domain" description="4Fe-4S Wbl-type" evidence="2">
    <location>
        <begin position="24"/>
        <end position="91"/>
    </location>
</feature>
<organism evidence="3 4">
    <name type="scientific">Mycolicibacterium goodii</name>
    <name type="common">Mycobacterium goodii</name>
    <dbReference type="NCBI Taxonomy" id="134601"/>
    <lineage>
        <taxon>Bacteria</taxon>
        <taxon>Bacillati</taxon>
        <taxon>Actinomycetota</taxon>
        <taxon>Actinomycetes</taxon>
        <taxon>Mycobacteriales</taxon>
        <taxon>Mycobacteriaceae</taxon>
        <taxon>Mycolicibacterium</taxon>
    </lineage>
</organism>
<proteinExistence type="predicted"/>
<evidence type="ECO:0000256" key="1">
    <source>
        <dbReference type="SAM" id="MobiDB-lite"/>
    </source>
</evidence>
<protein>
    <recommendedName>
        <fullName evidence="2">4Fe-4S Wbl-type domain-containing protein</fullName>
    </recommendedName>
</protein>
<feature type="region of interest" description="Disordered" evidence="1">
    <location>
        <begin position="69"/>
        <end position="101"/>
    </location>
</feature>
<evidence type="ECO:0000313" key="3">
    <source>
        <dbReference type="EMBL" id="MBU8824397.1"/>
    </source>
</evidence>
<keyword evidence="4" id="KW-1185">Reference proteome</keyword>